<dbReference type="InterPro" id="IPR018913">
    <property type="entry name" value="BppU_N"/>
</dbReference>
<evidence type="ECO:0000313" key="3">
    <source>
        <dbReference type="Proteomes" id="UP000237655"/>
    </source>
</evidence>
<gene>
    <name evidence="2" type="ORF">C6Y53_06525</name>
</gene>
<protein>
    <submittedName>
        <fullName evidence="2">DUF2479 domain-containing protein</fullName>
    </submittedName>
</protein>
<sequence length="106" mass="11218">MADFYIKQGDTRPALEAVLMDAKGNPVDLTGATARLHLARNGKVVVDAPCIIVDAPAGLVRYQWAVGDTDQPGAYAAEIEVTDAGGGVETCPNNRHWLIEVVSDIA</sequence>
<feature type="domain" description="BppU N-terminal" evidence="1">
    <location>
        <begin position="7"/>
        <end position="85"/>
    </location>
</feature>
<organism evidence="2 3">
    <name type="scientific">Pukyongiella litopenaei</name>
    <dbReference type="NCBI Taxonomy" id="2605946"/>
    <lineage>
        <taxon>Bacteria</taxon>
        <taxon>Pseudomonadati</taxon>
        <taxon>Pseudomonadota</taxon>
        <taxon>Alphaproteobacteria</taxon>
        <taxon>Rhodobacterales</taxon>
        <taxon>Paracoccaceae</taxon>
        <taxon>Pukyongiella</taxon>
    </lineage>
</organism>
<dbReference type="RefSeq" id="WP_106471709.1">
    <property type="nucleotide sequence ID" value="NZ_CP027665.1"/>
</dbReference>
<keyword evidence="3" id="KW-1185">Reference proteome</keyword>
<dbReference type="KEGG" id="thas:C6Y53_06525"/>
<evidence type="ECO:0000313" key="2">
    <source>
        <dbReference type="EMBL" id="AVO37398.1"/>
    </source>
</evidence>
<accession>A0A2S0MNE4</accession>
<reference evidence="3" key="1">
    <citation type="submission" date="2018-03" db="EMBL/GenBank/DDBJ databases">
        <title>Genomic analysis of the strain SH-1 isolated from shrimp intestine.</title>
        <authorList>
            <person name="Kim Y.-S."/>
            <person name="Kim S.-E."/>
            <person name="Kim K.-H."/>
        </authorList>
    </citation>
    <scope>NUCLEOTIDE SEQUENCE [LARGE SCALE GENOMIC DNA]</scope>
    <source>
        <strain evidence="3">SH-1</strain>
    </source>
</reference>
<dbReference type="Gene3D" id="2.60.40.3350">
    <property type="match status" value="1"/>
</dbReference>
<proteinExistence type="predicted"/>
<dbReference type="Proteomes" id="UP000237655">
    <property type="component" value="Chromosome"/>
</dbReference>
<name>A0A2S0MNE4_9RHOB</name>
<dbReference type="AlphaFoldDB" id="A0A2S0MNE4"/>
<dbReference type="Pfam" id="PF10651">
    <property type="entry name" value="BppU_N"/>
    <property type="match status" value="1"/>
</dbReference>
<dbReference type="EMBL" id="CP027665">
    <property type="protein sequence ID" value="AVO37398.1"/>
    <property type="molecule type" value="Genomic_DNA"/>
</dbReference>
<evidence type="ECO:0000259" key="1">
    <source>
        <dbReference type="Pfam" id="PF10651"/>
    </source>
</evidence>